<feature type="compositionally biased region" description="Basic residues" evidence="3">
    <location>
        <begin position="18"/>
        <end position="39"/>
    </location>
</feature>
<accession>A0A6G9YM67</accession>
<feature type="domain" description="NADAR" evidence="4">
    <location>
        <begin position="302"/>
        <end position="404"/>
    </location>
</feature>
<feature type="region of interest" description="Disordered" evidence="3">
    <location>
        <begin position="14"/>
        <end position="43"/>
    </location>
</feature>
<dbReference type="Gene3D" id="1.10.357.40">
    <property type="entry name" value="YbiA-like"/>
    <property type="match status" value="1"/>
</dbReference>
<sequence>MGGRPAQLAQLLPGGPRLRLRGRPYPRPGRHAPRRRTGTRRTQALNPRRIRCRTADSVSRAAVAAAPATLRGMGRFNRTYRDVDGQRIEGTWRHVFIRNGDTYFLADLKIYADGMIDCWELVNLDEFTAKVRSGWVATSLPEGARVSAHHLASWRLTEPAMWVDEAALIGEVADEIDRLNGRPDSTERCLAAAHAYIADRTEPNRMRVRAAYEAIPEHLRLYALGDMDCKDAPLRALFSDNESDRERAVEYFAAAERITEEWARWTPADGPDEPLAQPITIRGTVYRSGWPSDPGWEVLQNSYPAPIMVDGLTYPSVTHAYWALSIDDDDIRSRISDTENPYEAEKLAQDVPRRPHWPEARHAVMAGLLRAKFQRYPNLAEKLIATGDAKIISNDTLGSKFWATRLAQLLELVRAELVAERAAISVEFE</sequence>
<evidence type="ECO:0000256" key="3">
    <source>
        <dbReference type="SAM" id="MobiDB-lite"/>
    </source>
</evidence>
<dbReference type="CDD" id="cd15457">
    <property type="entry name" value="NADAR"/>
    <property type="match status" value="1"/>
</dbReference>
<evidence type="ECO:0000259" key="4">
    <source>
        <dbReference type="Pfam" id="PF08719"/>
    </source>
</evidence>
<dbReference type="EMBL" id="CP046172">
    <property type="protein sequence ID" value="QIS14281.1"/>
    <property type="molecule type" value="Genomic_DNA"/>
</dbReference>
<dbReference type="InterPro" id="IPR056056">
    <property type="entry name" value="DUF7639"/>
</dbReference>
<evidence type="ECO:0000259" key="6">
    <source>
        <dbReference type="Pfam" id="PF24645"/>
    </source>
</evidence>
<dbReference type="InterPro" id="IPR037238">
    <property type="entry name" value="YbiA-like_sf"/>
</dbReference>
<feature type="domain" description="DUF7639" evidence="6">
    <location>
        <begin position="184"/>
        <end position="262"/>
    </location>
</feature>
<evidence type="ECO:0000256" key="1">
    <source>
        <dbReference type="ARBA" id="ARBA00000022"/>
    </source>
</evidence>
<dbReference type="KEGG" id="nah:F5544_32210"/>
<name>A0A6G9YM67_9NOCA</name>
<dbReference type="SUPFAM" id="SSF143990">
    <property type="entry name" value="YbiA-like"/>
    <property type="match status" value="1"/>
</dbReference>
<evidence type="ECO:0000313" key="7">
    <source>
        <dbReference type="EMBL" id="QIS14281.1"/>
    </source>
</evidence>
<dbReference type="Pfam" id="PF08719">
    <property type="entry name" value="NADAR"/>
    <property type="match status" value="1"/>
</dbReference>
<dbReference type="InterPro" id="IPR056055">
    <property type="entry name" value="DUF7638"/>
</dbReference>
<evidence type="ECO:0000259" key="5">
    <source>
        <dbReference type="Pfam" id="PF24644"/>
    </source>
</evidence>
<gene>
    <name evidence="7" type="ORF">F5544_32210</name>
</gene>
<dbReference type="Pfam" id="PF24645">
    <property type="entry name" value="DUF7639"/>
    <property type="match status" value="1"/>
</dbReference>
<feature type="domain" description="DUF7638" evidence="5">
    <location>
        <begin position="78"/>
        <end position="183"/>
    </location>
</feature>
<comment type="catalytic activity">
    <reaction evidence="1">
        <text>5-amino-6-(5-phospho-D-ribosylamino)uracil + H2O = 5,6-diaminouracil + D-ribose 5-phosphate</text>
        <dbReference type="Rhea" id="RHEA:55020"/>
        <dbReference type="ChEBI" id="CHEBI:15377"/>
        <dbReference type="ChEBI" id="CHEBI:46252"/>
        <dbReference type="ChEBI" id="CHEBI:58453"/>
        <dbReference type="ChEBI" id="CHEBI:78346"/>
    </reaction>
</comment>
<keyword evidence="8" id="KW-1185">Reference proteome</keyword>
<dbReference type="Pfam" id="PF24644">
    <property type="entry name" value="DUF7638"/>
    <property type="match status" value="1"/>
</dbReference>
<proteinExistence type="predicted"/>
<dbReference type="Proteomes" id="UP000503540">
    <property type="component" value="Chromosome"/>
</dbReference>
<dbReference type="AlphaFoldDB" id="A0A6G9YM67"/>
<comment type="catalytic activity">
    <reaction evidence="2">
        <text>2,5-diamino-6-hydroxy-4-(5-phosphoribosylamino)-pyrimidine + H2O = 2,5,6-triamino-4-hydroxypyrimidine + D-ribose 5-phosphate</text>
        <dbReference type="Rhea" id="RHEA:23436"/>
        <dbReference type="ChEBI" id="CHEBI:15377"/>
        <dbReference type="ChEBI" id="CHEBI:58614"/>
        <dbReference type="ChEBI" id="CHEBI:78346"/>
        <dbReference type="ChEBI" id="CHEBI:137796"/>
    </reaction>
</comment>
<evidence type="ECO:0000313" key="8">
    <source>
        <dbReference type="Proteomes" id="UP000503540"/>
    </source>
</evidence>
<evidence type="ECO:0000256" key="2">
    <source>
        <dbReference type="ARBA" id="ARBA00000751"/>
    </source>
</evidence>
<organism evidence="7 8">
    <name type="scientific">Nocardia arthritidis</name>
    <dbReference type="NCBI Taxonomy" id="228602"/>
    <lineage>
        <taxon>Bacteria</taxon>
        <taxon>Bacillati</taxon>
        <taxon>Actinomycetota</taxon>
        <taxon>Actinomycetes</taxon>
        <taxon>Mycobacteriales</taxon>
        <taxon>Nocardiaceae</taxon>
        <taxon>Nocardia</taxon>
    </lineage>
</organism>
<reference evidence="7 8" key="1">
    <citation type="journal article" date="2019" name="ACS Chem. Biol.">
        <title>Identification and Mobilization of a Cryptic Antibiotic Biosynthesis Gene Locus from a Human-Pathogenic Nocardia Isolate.</title>
        <authorList>
            <person name="Herisse M."/>
            <person name="Ishida K."/>
            <person name="Porter J.L."/>
            <person name="Howden B."/>
            <person name="Hertweck C."/>
            <person name="Stinear T.P."/>
            <person name="Pidot S.J."/>
        </authorList>
    </citation>
    <scope>NUCLEOTIDE SEQUENCE [LARGE SCALE GENOMIC DNA]</scope>
    <source>
        <strain evidence="7 8">AUSMDU00012717</strain>
    </source>
</reference>
<protein>
    <submittedName>
        <fullName evidence="7">DUF1768 domain-containing protein</fullName>
    </submittedName>
</protein>
<dbReference type="InterPro" id="IPR012816">
    <property type="entry name" value="NADAR"/>
</dbReference>